<comment type="caution">
    <text evidence="7">The sequence shown here is derived from an EMBL/GenBank/DDBJ whole genome shotgun (WGS) entry which is preliminary data.</text>
</comment>
<feature type="transmembrane region" description="Helical" evidence="6">
    <location>
        <begin position="137"/>
        <end position="158"/>
    </location>
</feature>
<comment type="similarity">
    <text evidence="2">Belongs to the acetate uptake transporter (AceTr) (TC 2.A.96) family.</text>
</comment>
<dbReference type="Proteomes" id="UP001574673">
    <property type="component" value="Unassembled WGS sequence"/>
</dbReference>
<dbReference type="EMBL" id="JBEUWX010000003">
    <property type="protein sequence ID" value="MFA9951082.1"/>
    <property type="molecule type" value="Genomic_DNA"/>
</dbReference>
<evidence type="ECO:0000256" key="3">
    <source>
        <dbReference type="ARBA" id="ARBA00022692"/>
    </source>
</evidence>
<keyword evidence="5 6" id="KW-0472">Membrane</keyword>
<proteinExistence type="inferred from homology"/>
<dbReference type="Pfam" id="PF01184">
    <property type="entry name" value="Gpr1_Fun34_YaaH"/>
    <property type="match status" value="1"/>
</dbReference>
<keyword evidence="4 6" id="KW-1133">Transmembrane helix</keyword>
<name>A0ABV4UHH7_9RHOO</name>
<dbReference type="PANTHER" id="PTHR30178:SF3">
    <property type="entry name" value="SUCCINATE-ACETATE_PROTON SYMPORTER SATP"/>
    <property type="match status" value="1"/>
</dbReference>
<feature type="transmembrane region" description="Helical" evidence="6">
    <location>
        <begin position="113"/>
        <end position="130"/>
    </location>
</feature>
<evidence type="ECO:0000313" key="8">
    <source>
        <dbReference type="Proteomes" id="UP001574673"/>
    </source>
</evidence>
<feature type="transmembrane region" description="Helical" evidence="6">
    <location>
        <begin position="41"/>
        <end position="66"/>
    </location>
</feature>
<reference evidence="8" key="1">
    <citation type="submission" date="2024-06" db="EMBL/GenBank/DDBJ databases">
        <title>Radixoralia hellwigii gen. nov., sp nov., isolated from a root canal in the human oral cavity.</title>
        <authorList>
            <person name="Bartsch S."/>
            <person name="Wittmer A."/>
            <person name="Schulz A.-K."/>
            <person name="Neumann-Schaal M."/>
            <person name="Wolf J."/>
            <person name="Gronow S."/>
            <person name="Tennert C."/>
            <person name="Haecker G."/>
            <person name="Cieplik F."/>
            <person name="Al-Ahmad A."/>
        </authorList>
    </citation>
    <scope>NUCLEOTIDE SEQUENCE [LARGE SCALE GENOMIC DNA]</scope>
    <source>
        <strain evidence="8">Wk13</strain>
    </source>
</reference>
<dbReference type="InterPro" id="IPR047623">
    <property type="entry name" value="SatP"/>
</dbReference>
<evidence type="ECO:0000256" key="2">
    <source>
        <dbReference type="ARBA" id="ARBA00005587"/>
    </source>
</evidence>
<organism evidence="7 8">
    <name type="scientific">Dentiradicibacter hellwigii</name>
    <dbReference type="NCBI Taxonomy" id="3149053"/>
    <lineage>
        <taxon>Bacteria</taxon>
        <taxon>Pseudomonadati</taxon>
        <taxon>Pseudomonadota</taxon>
        <taxon>Betaproteobacteria</taxon>
        <taxon>Rhodocyclales</taxon>
        <taxon>Rhodocyclaceae</taxon>
        <taxon>Dentiradicibacter</taxon>
    </lineage>
</organism>
<gene>
    <name evidence="7" type="ORF">ABCS64_12235</name>
</gene>
<protein>
    <submittedName>
        <fullName evidence="7">Acetate uptake transporter</fullName>
    </submittedName>
</protein>
<keyword evidence="8" id="KW-1185">Reference proteome</keyword>
<evidence type="ECO:0000256" key="6">
    <source>
        <dbReference type="SAM" id="Phobius"/>
    </source>
</evidence>
<dbReference type="PANTHER" id="PTHR30178">
    <property type="entry name" value="INNER MEMBRANE PROTEIN YAAH"/>
    <property type="match status" value="1"/>
</dbReference>
<sequence length="207" mass="22036">MSTAGSAETQHVKIAVANPTALGLFGLAMVTFVAASQKLEITTGLSFVIVYAIFLGATAQLIACILDFLHENIWGGTVFGAYAFFWYAVATAWMMKMGVFGPELAAACDTKQLGFAFLGYLIFSVMMTLGAMEVSKLIFITMVMIDILLAALALNAFGVAPHTTHVIGAYAELATSLLSFYGASAVVLNTFFGRPFLPVGKPFGIFK</sequence>
<comment type="subcellular location">
    <subcellularLocation>
        <location evidence="1">Membrane</location>
        <topology evidence="1">Multi-pass membrane protein</topology>
    </subcellularLocation>
</comment>
<dbReference type="InterPro" id="IPR000791">
    <property type="entry name" value="Gpr1/Fun34/SatP-like"/>
</dbReference>
<dbReference type="NCBIfam" id="NF038013">
    <property type="entry name" value="AceTr_1"/>
    <property type="match status" value="1"/>
</dbReference>
<keyword evidence="3 6" id="KW-0812">Transmembrane</keyword>
<accession>A0ABV4UHH7</accession>
<evidence type="ECO:0000256" key="1">
    <source>
        <dbReference type="ARBA" id="ARBA00004141"/>
    </source>
</evidence>
<evidence type="ECO:0000256" key="4">
    <source>
        <dbReference type="ARBA" id="ARBA00022989"/>
    </source>
</evidence>
<feature type="transmembrane region" description="Helical" evidence="6">
    <location>
        <begin position="73"/>
        <end position="93"/>
    </location>
</feature>
<evidence type="ECO:0000256" key="5">
    <source>
        <dbReference type="ARBA" id="ARBA00023136"/>
    </source>
</evidence>
<dbReference type="RefSeq" id="WP_418892164.1">
    <property type="nucleotide sequence ID" value="NZ_JBEUWX010000003.1"/>
</dbReference>
<evidence type="ECO:0000313" key="7">
    <source>
        <dbReference type="EMBL" id="MFA9951082.1"/>
    </source>
</evidence>
<feature type="transmembrane region" description="Helical" evidence="6">
    <location>
        <begin position="12"/>
        <end position="35"/>
    </location>
</feature>